<dbReference type="InterPro" id="IPR036259">
    <property type="entry name" value="MFS_trans_sf"/>
</dbReference>
<keyword evidence="3 4" id="KW-0472">Membrane</keyword>
<feature type="transmembrane region" description="Helical" evidence="4">
    <location>
        <begin position="77"/>
        <end position="95"/>
    </location>
</feature>
<dbReference type="SUPFAM" id="SSF103473">
    <property type="entry name" value="MFS general substrate transporter"/>
    <property type="match status" value="1"/>
</dbReference>
<feature type="transmembrane region" description="Helical" evidence="4">
    <location>
        <begin position="45"/>
        <end position="65"/>
    </location>
</feature>
<dbReference type="Gene3D" id="1.20.1250.20">
    <property type="entry name" value="MFS general substrate transporter like domains"/>
    <property type="match status" value="1"/>
</dbReference>
<evidence type="ECO:0000256" key="3">
    <source>
        <dbReference type="ARBA" id="ARBA00023136"/>
    </source>
</evidence>
<evidence type="ECO:0000256" key="4">
    <source>
        <dbReference type="SAM" id="Phobius"/>
    </source>
</evidence>
<feature type="transmembrane region" description="Helical" evidence="4">
    <location>
        <begin position="101"/>
        <end position="124"/>
    </location>
</feature>
<dbReference type="InterPro" id="IPR011701">
    <property type="entry name" value="MFS"/>
</dbReference>
<sequence>MSHAAVSRLIVPVLGLGMIVSFASSYYLMGVLAEPLAAGVGTNPGVVFTALSGAFLVSAALSPFGGRWIDRRGGREVLSAAAVIFALALTLLGLAREPILMVAGVLMLGAGMGVGLYGPAYAVLVALHGEAAKKSIAAVSLLGAFGGALGWPLTLAMIETLGWRGACFVWAGAHLLLCLPLYAAVLPDGRAGGHRPASGPVRWDGTMIRLAILFAGAWWVATAMSAHLPRLLTRLGLTAAEAALAAGLMASAAIAVRLIVLAASGKGSPVAAARAATLLHPLGALIAFVGGKGAAGAVALGQGAGNGLLAVASGVLPLHLFGRENYGARQALMLTPARFVQAAAPALYGVVLDRSAGLALLVSSGVCLVMFSMTFGLRQRPGL</sequence>
<evidence type="ECO:0000313" key="6">
    <source>
        <dbReference type="Proteomes" id="UP000197024"/>
    </source>
</evidence>
<reference evidence="5 6" key="2">
    <citation type="submission" date="2017-06" db="EMBL/GenBank/DDBJ databases">
        <authorList>
            <person name="Kim H.J."/>
            <person name="Triplett B.A."/>
        </authorList>
    </citation>
    <scope>NUCLEOTIDE SEQUENCE [LARGE SCALE GENOMIC DNA]</scope>
    <source>
        <strain evidence="5 6">BZC3</strain>
    </source>
</reference>
<accession>A0A1Z3LVA8</accession>
<dbReference type="GO" id="GO:0022857">
    <property type="term" value="F:transmembrane transporter activity"/>
    <property type="evidence" value="ECO:0007669"/>
    <property type="project" value="InterPro"/>
</dbReference>
<dbReference type="RefSeq" id="WP_088410189.1">
    <property type="nucleotide sequence ID" value="NZ_CP021995.1"/>
</dbReference>
<proteinExistence type="predicted"/>
<dbReference type="Pfam" id="PF07690">
    <property type="entry name" value="MFS_1"/>
    <property type="match status" value="1"/>
</dbReference>
<keyword evidence="1 4" id="KW-0812">Transmembrane</keyword>
<dbReference type="Proteomes" id="UP000197024">
    <property type="component" value="Chromosome"/>
</dbReference>
<organism evidence="5 6">
    <name type="scientific">Brevundimonas diminuta</name>
    <name type="common">Pseudomonas diminuta</name>
    <dbReference type="NCBI Taxonomy" id="293"/>
    <lineage>
        <taxon>Bacteria</taxon>
        <taxon>Pseudomonadati</taxon>
        <taxon>Pseudomonadota</taxon>
        <taxon>Alphaproteobacteria</taxon>
        <taxon>Caulobacterales</taxon>
        <taxon>Caulobacteraceae</taxon>
        <taxon>Brevundimonas</taxon>
    </lineage>
</organism>
<feature type="transmembrane region" description="Helical" evidence="4">
    <location>
        <begin position="136"/>
        <end position="157"/>
    </location>
</feature>
<reference evidence="5 6" key="1">
    <citation type="submission" date="2017-06" db="EMBL/GenBank/DDBJ databases">
        <title>Biodegradation of gentamicin by bacterial consortia AMQD4 in synthetic medium and raw gentamicin sewage.</title>
        <authorList>
            <person name="Chang H."/>
            <person name="Feng Y."/>
            <person name="Li Z."/>
            <person name="Xue J."/>
            <person name="Cheng D."/>
        </authorList>
    </citation>
    <scope>NUCLEOTIDE SEQUENCE [LARGE SCALE GENOMIC DNA]</scope>
    <source>
        <strain evidence="5 6">BZC3</strain>
    </source>
</reference>
<evidence type="ECO:0000256" key="1">
    <source>
        <dbReference type="ARBA" id="ARBA00022692"/>
    </source>
</evidence>
<dbReference type="AlphaFoldDB" id="A0A1Z3LVA8"/>
<evidence type="ECO:0000256" key="2">
    <source>
        <dbReference type="ARBA" id="ARBA00022989"/>
    </source>
</evidence>
<evidence type="ECO:0000313" key="5">
    <source>
        <dbReference type="EMBL" id="ASD26154.1"/>
    </source>
</evidence>
<dbReference type="EMBL" id="CP021995">
    <property type="protein sequence ID" value="ASD26154.1"/>
    <property type="molecule type" value="Genomic_DNA"/>
</dbReference>
<feature type="transmembrane region" description="Helical" evidence="4">
    <location>
        <begin position="240"/>
        <end position="260"/>
    </location>
</feature>
<name>A0A1Z3LVA8_BREDI</name>
<feature type="transmembrane region" description="Helical" evidence="4">
    <location>
        <begin position="357"/>
        <end position="377"/>
    </location>
</feature>
<protein>
    <submittedName>
        <fullName evidence="5">MFS transporter</fullName>
    </submittedName>
</protein>
<feature type="transmembrane region" description="Helical" evidence="4">
    <location>
        <begin position="272"/>
        <end position="291"/>
    </location>
</feature>
<feature type="transmembrane region" description="Helical" evidence="4">
    <location>
        <begin position="163"/>
        <end position="186"/>
    </location>
</feature>
<feature type="transmembrane region" description="Helical" evidence="4">
    <location>
        <begin position="9"/>
        <end position="33"/>
    </location>
</feature>
<feature type="transmembrane region" description="Helical" evidence="4">
    <location>
        <begin position="207"/>
        <end position="228"/>
    </location>
</feature>
<gene>
    <name evidence="5" type="ORF">CD943_04150</name>
</gene>
<keyword evidence="2 4" id="KW-1133">Transmembrane helix</keyword>